<dbReference type="OrthoDB" id="15318at2759"/>
<dbReference type="PANTHER" id="PTHR10755:SF0">
    <property type="entry name" value="OXYGEN-DEPENDENT COPROPORPHYRINOGEN-III OXIDASE, MITOCHONDRIAL"/>
    <property type="match status" value="1"/>
</dbReference>
<dbReference type="InterPro" id="IPR036406">
    <property type="entry name" value="Coprogen_oxidase_aer_sf"/>
</dbReference>
<evidence type="ECO:0000256" key="4">
    <source>
        <dbReference type="ARBA" id="ARBA00012869"/>
    </source>
</evidence>
<comment type="pathway">
    <text evidence="1">Porphyrin-containing compound metabolism; protoporphyrin-IX biosynthesis; protoporphyrinogen-IX from coproporphyrinogen-III (O2 route): step 1/1.</text>
</comment>
<evidence type="ECO:0000256" key="3">
    <source>
        <dbReference type="ARBA" id="ARBA00011738"/>
    </source>
</evidence>
<dbReference type="Proteomes" id="UP000316759">
    <property type="component" value="Unassembled WGS sequence"/>
</dbReference>
<evidence type="ECO:0000313" key="8">
    <source>
        <dbReference type="EMBL" id="TPP62967.1"/>
    </source>
</evidence>
<dbReference type="STRING" id="46835.A0A504YY15"/>
<dbReference type="EMBL" id="SUNJ01006240">
    <property type="protein sequence ID" value="TPP62967.1"/>
    <property type="molecule type" value="Genomic_DNA"/>
</dbReference>
<dbReference type="Gene3D" id="3.40.1500.10">
    <property type="entry name" value="Coproporphyrinogen III oxidase, aerobic"/>
    <property type="match status" value="1"/>
</dbReference>
<dbReference type="NCBIfam" id="NF003727">
    <property type="entry name" value="PRK05330.1"/>
    <property type="match status" value="1"/>
</dbReference>
<dbReference type="FunFam" id="3.40.1500.10:FF:000002">
    <property type="entry name" value="oxygen-dependent coproporphyrinogen-III oxidase, mitochondrial"/>
    <property type="match status" value="1"/>
</dbReference>
<dbReference type="UniPathway" id="UPA00251">
    <property type="reaction ID" value="UER00322"/>
</dbReference>
<organism evidence="8 9">
    <name type="scientific">Fasciola gigantica</name>
    <name type="common">Giant liver fluke</name>
    <dbReference type="NCBI Taxonomy" id="46835"/>
    <lineage>
        <taxon>Eukaryota</taxon>
        <taxon>Metazoa</taxon>
        <taxon>Spiralia</taxon>
        <taxon>Lophotrochozoa</taxon>
        <taxon>Platyhelminthes</taxon>
        <taxon>Trematoda</taxon>
        <taxon>Digenea</taxon>
        <taxon>Plagiorchiida</taxon>
        <taxon>Echinostomata</taxon>
        <taxon>Echinostomatoidea</taxon>
        <taxon>Fasciolidae</taxon>
        <taxon>Fasciola</taxon>
    </lineage>
</organism>
<evidence type="ECO:0000256" key="7">
    <source>
        <dbReference type="ARBA" id="ARBA00023244"/>
    </source>
</evidence>
<evidence type="ECO:0000313" key="9">
    <source>
        <dbReference type="Proteomes" id="UP000316759"/>
    </source>
</evidence>
<dbReference type="GO" id="GO:0005737">
    <property type="term" value="C:cytoplasm"/>
    <property type="evidence" value="ECO:0007669"/>
    <property type="project" value="TreeGrafter"/>
</dbReference>
<dbReference type="GO" id="GO:0006782">
    <property type="term" value="P:protoporphyrinogen IX biosynthetic process"/>
    <property type="evidence" value="ECO:0007669"/>
    <property type="project" value="UniProtKB-UniPathway"/>
</dbReference>
<dbReference type="Pfam" id="PF01218">
    <property type="entry name" value="Coprogen_oxidas"/>
    <property type="match status" value="1"/>
</dbReference>
<protein>
    <recommendedName>
        <fullName evidence="4">coproporphyrinogen oxidase</fullName>
        <ecNumber evidence="4">1.3.3.3</ecNumber>
    </recommendedName>
</protein>
<name>A0A504YY15_FASGI</name>
<dbReference type="PANTHER" id="PTHR10755">
    <property type="entry name" value="COPROPORPHYRINOGEN III OXIDASE, MITOCHONDRIAL"/>
    <property type="match status" value="1"/>
</dbReference>
<dbReference type="PROSITE" id="PS01021">
    <property type="entry name" value="COPROGEN_OXIDASE"/>
    <property type="match status" value="1"/>
</dbReference>
<dbReference type="GO" id="GO:0004109">
    <property type="term" value="F:coproporphyrinogen oxidase activity"/>
    <property type="evidence" value="ECO:0007669"/>
    <property type="project" value="UniProtKB-EC"/>
</dbReference>
<evidence type="ECO:0000256" key="5">
    <source>
        <dbReference type="ARBA" id="ARBA00023002"/>
    </source>
</evidence>
<dbReference type="AlphaFoldDB" id="A0A504YY15"/>
<keyword evidence="6" id="KW-0350">Heme biosynthesis</keyword>
<reference evidence="8 9" key="1">
    <citation type="submission" date="2019-04" db="EMBL/GenBank/DDBJ databases">
        <title>Annotation for the trematode Fasciola gigantica.</title>
        <authorList>
            <person name="Choi Y.-J."/>
        </authorList>
    </citation>
    <scope>NUCLEOTIDE SEQUENCE [LARGE SCALE GENOMIC DNA]</scope>
    <source>
        <strain evidence="8">Uganda_cow_1</strain>
    </source>
</reference>
<dbReference type="PRINTS" id="PR00073">
    <property type="entry name" value="COPRGNOXDASE"/>
</dbReference>
<proteinExistence type="inferred from homology"/>
<comment type="subunit">
    <text evidence="3">Homodimer.</text>
</comment>
<sequence>MRAFWSFRSFHRLTGFASVLTAGGVLCFRSFTVFAEVPRHAEMQNFDPKDWMATSITPWKVLEVESRDILSTVCRRSLIHRTELKWKLSASSYSILLGHDFLELHERVEISFNGRNPPLTGKLCREMERVDGKAKFLVDKWDRKAGGGGITCVMEDGAVFEKAGVNISAIHGTLSPAAVREMRARHSEIDVDKDCKFFACGISSVIHPRNPYVPTTHFNFRYFEVDLGQGRKCWWYGGGSDLTPFYLFEDDAKHFHQQLKAACDKHNPTYYGKFKKWCDEYFYLKHRGETRGIGGIFFDDLEGESHEKTFEFVRSCAEAIIPAYIPIVEKRHKMRYVNSEREWQLVRRGRYVEFNLVYDRGTKFGLATPEARIESILMSLPLYASWVYCYDTTKDPRNQQLLDVLVKPREWV</sequence>
<keyword evidence="9" id="KW-1185">Reference proteome</keyword>
<accession>A0A504YY15</accession>
<gene>
    <name evidence="8" type="ORF">FGIG_09992</name>
</gene>
<keyword evidence="5" id="KW-0560">Oxidoreductase</keyword>
<evidence type="ECO:0000256" key="1">
    <source>
        <dbReference type="ARBA" id="ARBA00005168"/>
    </source>
</evidence>
<dbReference type="EC" id="1.3.3.3" evidence="4"/>
<comment type="caution">
    <text evidence="8">The sequence shown here is derived from an EMBL/GenBank/DDBJ whole genome shotgun (WGS) entry which is preliminary data.</text>
</comment>
<evidence type="ECO:0000256" key="6">
    <source>
        <dbReference type="ARBA" id="ARBA00023133"/>
    </source>
</evidence>
<evidence type="ECO:0000256" key="2">
    <source>
        <dbReference type="ARBA" id="ARBA00010644"/>
    </source>
</evidence>
<dbReference type="InterPro" id="IPR001260">
    <property type="entry name" value="Coprogen_oxidase_aer"/>
</dbReference>
<keyword evidence="7" id="KW-0627">Porphyrin biosynthesis</keyword>
<dbReference type="SUPFAM" id="SSF102886">
    <property type="entry name" value="Coproporphyrinogen III oxidase"/>
    <property type="match status" value="1"/>
</dbReference>
<dbReference type="InterPro" id="IPR018375">
    <property type="entry name" value="Coprogen_oxidase_CS"/>
</dbReference>
<comment type="similarity">
    <text evidence="2">Belongs to the aerobic coproporphyrinogen-III oxidase family.</text>
</comment>